<dbReference type="InterPro" id="IPR029030">
    <property type="entry name" value="Caspase-like_dom_sf"/>
</dbReference>
<dbReference type="InterPro" id="IPR018247">
    <property type="entry name" value="EF_Hand_1_Ca_BS"/>
</dbReference>
<dbReference type="Gene3D" id="3.90.1580.10">
    <property type="entry name" value="paralog of FGE (formylglycine-generating enzyme)"/>
    <property type="match status" value="1"/>
</dbReference>
<dbReference type="InterPro" id="IPR051043">
    <property type="entry name" value="Sulfatase_Mod_Factor_Kinase"/>
</dbReference>
<evidence type="ECO:0000313" key="3">
    <source>
        <dbReference type="EMBL" id="SVB37750.1"/>
    </source>
</evidence>
<dbReference type="PROSITE" id="PS50208">
    <property type="entry name" value="CASPASE_P20"/>
    <property type="match status" value="1"/>
</dbReference>
<sequence length="562" mass="64094">MKAKSFNQMRVTVNILFLLCFISSFIQPRAEAAIKRGAAPIPVIDSKGNQVVLYKESHALIVGISEYSSGWPMLPGVQNDIEQVEFALKENGFRTVVLSNPSHDALKKAIENFINEHGQEVDNRLLFYFAGHGHTLKLSFGEDMGYFVPADAPHPQQDKHGFLSKGLNMELMQVYAKQVQSKHALFLFDSCFSGSFFSMTRSVPANISYKTSQPVRQFITSGSANELVPDKSIFREQFIAALRGEGDLDSDNYVTGSELGEFLQKNVINYSQGSQHPQYGKMRNPRLDKGDFVFPLKGTDDTGQTVDILKKEKKNLNVEQERLEIEKNRLKEARRLAMQRKQIEKERKRLKQERMEIASLDPEERSTSTDRGQKCPEKMALVDGRVFIAEKDGGIPHEASVKTVCIDMYEVTQRQFEFLMGENPSHFSGVSSRPVENVSWHQAKEYCQRLGKRLPTEWEWENAARSKKNTSYFWGNEFNPDFAWFIGNSSSRTNPVGQKNPNPIGLFDMIGNVWEWTDSGEKNLKYLRGGSWNTYEKNMRTNDRRQSDPSFTSSTFGFRCVQ</sequence>
<dbReference type="InterPro" id="IPR005532">
    <property type="entry name" value="SUMF_dom"/>
</dbReference>
<organism evidence="3">
    <name type="scientific">marine metagenome</name>
    <dbReference type="NCBI Taxonomy" id="408172"/>
    <lineage>
        <taxon>unclassified sequences</taxon>
        <taxon>metagenomes</taxon>
        <taxon>ecological metagenomes</taxon>
    </lineage>
</organism>
<dbReference type="Gene3D" id="3.40.50.1460">
    <property type="match status" value="1"/>
</dbReference>
<dbReference type="GO" id="GO:0004197">
    <property type="term" value="F:cysteine-type endopeptidase activity"/>
    <property type="evidence" value="ECO:0007669"/>
    <property type="project" value="InterPro"/>
</dbReference>
<feature type="domain" description="Caspase family p20" evidence="2">
    <location>
        <begin position="55"/>
        <end position="133"/>
    </location>
</feature>
<dbReference type="InterPro" id="IPR011600">
    <property type="entry name" value="Pept_C14_caspase"/>
</dbReference>
<dbReference type="GO" id="GO:0006508">
    <property type="term" value="P:proteolysis"/>
    <property type="evidence" value="ECO:0007669"/>
    <property type="project" value="InterPro"/>
</dbReference>
<dbReference type="SUPFAM" id="SSF56436">
    <property type="entry name" value="C-type lectin-like"/>
    <property type="match status" value="1"/>
</dbReference>
<dbReference type="InterPro" id="IPR042095">
    <property type="entry name" value="SUMF_sf"/>
</dbReference>
<dbReference type="Pfam" id="PF00656">
    <property type="entry name" value="Peptidase_C14"/>
    <property type="match status" value="1"/>
</dbReference>
<dbReference type="PROSITE" id="PS00018">
    <property type="entry name" value="EF_HAND_1"/>
    <property type="match status" value="1"/>
</dbReference>
<name>A0A382DGW8_9ZZZZ</name>
<evidence type="ECO:0000256" key="1">
    <source>
        <dbReference type="SAM" id="Coils"/>
    </source>
</evidence>
<feature type="coiled-coil region" evidence="1">
    <location>
        <begin position="306"/>
        <end position="360"/>
    </location>
</feature>
<dbReference type="InterPro" id="IPR016187">
    <property type="entry name" value="CTDL_fold"/>
</dbReference>
<dbReference type="PANTHER" id="PTHR23150:SF19">
    <property type="entry name" value="FORMYLGLYCINE-GENERATING ENZYME"/>
    <property type="match status" value="1"/>
</dbReference>
<protein>
    <recommendedName>
        <fullName evidence="2">Caspase family p20 domain-containing protein</fullName>
    </recommendedName>
</protein>
<dbReference type="InterPro" id="IPR001309">
    <property type="entry name" value="Pept_C14_p20"/>
</dbReference>
<dbReference type="SUPFAM" id="SSF52129">
    <property type="entry name" value="Caspase-like"/>
    <property type="match status" value="1"/>
</dbReference>
<dbReference type="PANTHER" id="PTHR23150">
    <property type="entry name" value="SULFATASE MODIFYING FACTOR 1, 2"/>
    <property type="match status" value="1"/>
</dbReference>
<accession>A0A382DGW8</accession>
<dbReference type="Pfam" id="PF03781">
    <property type="entry name" value="FGE-sulfatase"/>
    <property type="match status" value="1"/>
</dbReference>
<gene>
    <name evidence="3" type="ORF">METZ01_LOCUS190604</name>
</gene>
<dbReference type="GO" id="GO:0120147">
    <property type="term" value="F:formylglycine-generating oxidase activity"/>
    <property type="evidence" value="ECO:0007669"/>
    <property type="project" value="TreeGrafter"/>
</dbReference>
<dbReference type="EMBL" id="UINC01039368">
    <property type="protein sequence ID" value="SVB37750.1"/>
    <property type="molecule type" value="Genomic_DNA"/>
</dbReference>
<proteinExistence type="predicted"/>
<dbReference type="CDD" id="cd00037">
    <property type="entry name" value="CLECT"/>
    <property type="match status" value="1"/>
</dbReference>
<keyword evidence="1" id="KW-0175">Coiled coil</keyword>
<reference evidence="3" key="1">
    <citation type="submission" date="2018-05" db="EMBL/GenBank/DDBJ databases">
        <authorList>
            <person name="Lanie J.A."/>
            <person name="Ng W.-L."/>
            <person name="Kazmierczak K.M."/>
            <person name="Andrzejewski T.M."/>
            <person name="Davidsen T.M."/>
            <person name="Wayne K.J."/>
            <person name="Tettelin H."/>
            <person name="Glass J.I."/>
            <person name="Rusch D."/>
            <person name="Podicherti R."/>
            <person name="Tsui H.-C.T."/>
            <person name="Winkler M.E."/>
        </authorList>
    </citation>
    <scope>NUCLEOTIDE SEQUENCE</scope>
</reference>
<evidence type="ECO:0000259" key="2">
    <source>
        <dbReference type="PROSITE" id="PS50208"/>
    </source>
</evidence>
<dbReference type="AlphaFoldDB" id="A0A382DGW8"/>